<dbReference type="HOGENOM" id="CLU_2606542_0_0_1"/>
<evidence type="ECO:0000313" key="1">
    <source>
        <dbReference type="EMBL" id="KGG51034.1"/>
    </source>
</evidence>
<dbReference type="EMBL" id="JMKJ01000421">
    <property type="protein sequence ID" value="KGG51034.1"/>
    <property type="molecule type" value="Genomic_DNA"/>
</dbReference>
<keyword evidence="2" id="KW-1185">Reference proteome</keyword>
<evidence type="ECO:0000313" key="2">
    <source>
        <dbReference type="Proteomes" id="UP000029725"/>
    </source>
</evidence>
<dbReference type="GeneID" id="25260070"/>
<protein>
    <submittedName>
        <fullName evidence="1">Uncharacterized protein</fullName>
    </submittedName>
</protein>
<dbReference type="Proteomes" id="UP000029725">
    <property type="component" value="Unassembled WGS sequence"/>
</dbReference>
<dbReference type="AlphaFoldDB" id="A0A098VQE8"/>
<sequence>MQGALGKSSEEILDGYSLGNPFILLKLEVSSLNKKTRILPSLPYKDSVELMHPDIANIESDATIFVFDIKDVHLPLCYK</sequence>
<organism evidence="1 2">
    <name type="scientific">Mitosporidium daphniae</name>
    <dbReference type="NCBI Taxonomy" id="1485682"/>
    <lineage>
        <taxon>Eukaryota</taxon>
        <taxon>Fungi</taxon>
        <taxon>Fungi incertae sedis</taxon>
        <taxon>Microsporidia</taxon>
        <taxon>Mitosporidium</taxon>
    </lineage>
</organism>
<reference evidence="1 2" key="1">
    <citation type="submission" date="2014-04" db="EMBL/GenBank/DDBJ databases">
        <title>A new species of microsporidia sheds light on the evolution of extreme parasitism.</title>
        <authorList>
            <person name="Haag K.L."/>
            <person name="James T.Y."/>
            <person name="Larsson R."/>
            <person name="Schaer T.M."/>
            <person name="Refardt D."/>
            <person name="Pombert J.-F."/>
            <person name="Ebert D."/>
        </authorList>
    </citation>
    <scope>NUCLEOTIDE SEQUENCE [LARGE SCALE GENOMIC DNA]</scope>
    <source>
        <strain evidence="1 2">UGP3</strain>
        <tissue evidence="1">Spores</tissue>
    </source>
</reference>
<gene>
    <name evidence="1" type="ORF">DI09_47p120</name>
</gene>
<dbReference type="VEuPathDB" id="MicrosporidiaDB:DI09_47p120"/>
<accession>A0A098VQE8</accession>
<proteinExistence type="predicted"/>
<dbReference type="RefSeq" id="XP_013237461.1">
    <property type="nucleotide sequence ID" value="XM_013382007.1"/>
</dbReference>
<comment type="caution">
    <text evidence="1">The sequence shown here is derived from an EMBL/GenBank/DDBJ whole genome shotgun (WGS) entry which is preliminary data.</text>
</comment>
<name>A0A098VQE8_9MICR</name>